<dbReference type="Proteomes" id="UP000005337">
    <property type="component" value="Unassembled WGS sequence"/>
</dbReference>
<keyword evidence="1" id="KW-0472">Membrane</keyword>
<evidence type="ECO:0000256" key="1">
    <source>
        <dbReference type="SAM" id="Phobius"/>
    </source>
</evidence>
<name>B1BPB1_CLOPF</name>
<reference evidence="2 3" key="1">
    <citation type="submission" date="2007-07" db="EMBL/GenBank/DDBJ databases">
        <title>Annotation of Clostridium perfringens E str. JGS1987.</title>
        <authorList>
            <person name="Paulsen I."/>
            <person name="Sebastian Y."/>
        </authorList>
    </citation>
    <scope>NUCLEOTIDE SEQUENCE [LARGE SCALE GENOMIC DNA]</scope>
    <source>
        <strain evidence="3">E str. JGS1987</strain>
    </source>
</reference>
<organism evidence="2 3">
    <name type="scientific">Clostridium perfringens E str. JGS1987</name>
    <dbReference type="NCBI Taxonomy" id="451755"/>
    <lineage>
        <taxon>Bacteria</taxon>
        <taxon>Bacillati</taxon>
        <taxon>Bacillota</taxon>
        <taxon>Clostridia</taxon>
        <taxon>Eubacteriales</taxon>
        <taxon>Clostridiaceae</taxon>
        <taxon>Clostridium</taxon>
    </lineage>
</organism>
<comment type="caution">
    <text evidence="2">The sequence shown here is derived from an EMBL/GenBank/DDBJ whole genome shotgun (WGS) entry which is preliminary data.</text>
</comment>
<keyword evidence="1" id="KW-0812">Transmembrane</keyword>
<proteinExistence type="predicted"/>
<keyword evidence="1" id="KW-1133">Transmembrane helix</keyword>
<feature type="transmembrane region" description="Helical" evidence="1">
    <location>
        <begin position="91"/>
        <end position="109"/>
    </location>
</feature>
<dbReference type="AlphaFoldDB" id="B1BPB1"/>
<gene>
    <name evidence="2" type="ORF">AC3_0840</name>
</gene>
<protein>
    <submittedName>
        <fullName evidence="2">NADH dehydrogenase subunit 6</fullName>
    </submittedName>
</protein>
<sequence>MEFNAGLKLILITCIYMIFLSVEELIFNYHLKREIGEEESEENIYVLPILTSAFFSLYSIFTLSYIGIYVTGLVMLKTLIILVIKKEWLRLIYFIIRNEIYVLILYGLYTTDIPIKKLLFFMNW</sequence>
<dbReference type="RefSeq" id="WP_003461666.1">
    <property type="nucleotide sequence ID" value="NZ_ABDW01000002.1"/>
</dbReference>
<feature type="transmembrane region" description="Helical" evidence="1">
    <location>
        <begin position="6"/>
        <end position="31"/>
    </location>
</feature>
<dbReference type="EMBL" id="ABDW01000002">
    <property type="protein sequence ID" value="EDT16561.1"/>
    <property type="molecule type" value="Genomic_DNA"/>
</dbReference>
<evidence type="ECO:0000313" key="3">
    <source>
        <dbReference type="Proteomes" id="UP000005337"/>
    </source>
</evidence>
<evidence type="ECO:0000313" key="2">
    <source>
        <dbReference type="EMBL" id="EDT16561.1"/>
    </source>
</evidence>
<accession>B1BPB1</accession>